<comment type="caution">
    <text evidence="1">The sequence shown here is derived from an EMBL/GenBank/DDBJ whole genome shotgun (WGS) entry which is preliminary data.</text>
</comment>
<sequence length="62" mass="7129">MRVSSVGVCKYEVEFTMNEQIILDRRDVHGEFSRAYILKSALGLMLRKISVAPVRRLVKDGF</sequence>
<evidence type="ECO:0000313" key="1">
    <source>
        <dbReference type="EMBL" id="KKN26675.1"/>
    </source>
</evidence>
<reference evidence="1" key="1">
    <citation type="journal article" date="2015" name="Nature">
        <title>Complex archaea that bridge the gap between prokaryotes and eukaryotes.</title>
        <authorList>
            <person name="Spang A."/>
            <person name="Saw J.H."/>
            <person name="Jorgensen S.L."/>
            <person name="Zaremba-Niedzwiedzka K."/>
            <person name="Martijn J."/>
            <person name="Lind A.E."/>
            <person name="van Eijk R."/>
            <person name="Schleper C."/>
            <person name="Guy L."/>
            <person name="Ettema T.J."/>
        </authorList>
    </citation>
    <scope>NUCLEOTIDE SEQUENCE</scope>
</reference>
<dbReference type="AlphaFoldDB" id="A0A0F9P4A7"/>
<proteinExistence type="predicted"/>
<dbReference type="EMBL" id="LAZR01002702">
    <property type="protein sequence ID" value="KKN26675.1"/>
    <property type="molecule type" value="Genomic_DNA"/>
</dbReference>
<protein>
    <submittedName>
        <fullName evidence="1">Uncharacterized protein</fullName>
    </submittedName>
</protein>
<accession>A0A0F9P4A7</accession>
<gene>
    <name evidence="1" type="ORF">LCGC14_0872420</name>
</gene>
<name>A0A0F9P4A7_9ZZZZ</name>
<organism evidence="1">
    <name type="scientific">marine sediment metagenome</name>
    <dbReference type="NCBI Taxonomy" id="412755"/>
    <lineage>
        <taxon>unclassified sequences</taxon>
        <taxon>metagenomes</taxon>
        <taxon>ecological metagenomes</taxon>
    </lineage>
</organism>